<evidence type="ECO:0000256" key="1">
    <source>
        <dbReference type="SAM" id="Phobius"/>
    </source>
</evidence>
<evidence type="ECO:0000313" key="2">
    <source>
        <dbReference type="EMBL" id="CAE7436509.1"/>
    </source>
</evidence>
<protein>
    <submittedName>
        <fullName evidence="2">Uncharacterized protein</fullName>
    </submittedName>
</protein>
<keyword evidence="3" id="KW-1185">Reference proteome</keyword>
<feature type="transmembrane region" description="Helical" evidence="1">
    <location>
        <begin position="98"/>
        <end position="126"/>
    </location>
</feature>
<sequence>MSPPVSTESPESKRAHCTEFKYTHKDGKGVEICERLSINRLSGQATWYRGGEVRIFHQAEVTGVRFSARTGDPSGEFRTWQSIRGEGLFELLQRNAPLLLTLLLTILNIFTADLLIAAVLCLRLWQVFPWREGGYDMSLGPDYRDLVASSALAFLSAGTTLLSAWWLRLRFRV</sequence>
<keyword evidence="1" id="KW-0812">Transmembrane</keyword>
<keyword evidence="1" id="KW-0472">Membrane</keyword>
<organism evidence="2 3">
    <name type="scientific">Symbiodinium natans</name>
    <dbReference type="NCBI Taxonomy" id="878477"/>
    <lineage>
        <taxon>Eukaryota</taxon>
        <taxon>Sar</taxon>
        <taxon>Alveolata</taxon>
        <taxon>Dinophyceae</taxon>
        <taxon>Suessiales</taxon>
        <taxon>Symbiodiniaceae</taxon>
        <taxon>Symbiodinium</taxon>
    </lineage>
</organism>
<feature type="transmembrane region" description="Helical" evidence="1">
    <location>
        <begin position="146"/>
        <end position="167"/>
    </location>
</feature>
<dbReference type="AlphaFoldDB" id="A0A812RHN1"/>
<gene>
    <name evidence="2" type="ORF">SNAT2548_LOCUS23719</name>
</gene>
<accession>A0A812RHN1</accession>
<keyword evidence="1" id="KW-1133">Transmembrane helix</keyword>
<dbReference type="OrthoDB" id="407615at2759"/>
<name>A0A812RHN1_9DINO</name>
<dbReference type="EMBL" id="CAJNDS010002331">
    <property type="protein sequence ID" value="CAE7436509.1"/>
    <property type="molecule type" value="Genomic_DNA"/>
</dbReference>
<proteinExistence type="predicted"/>
<dbReference type="Proteomes" id="UP000604046">
    <property type="component" value="Unassembled WGS sequence"/>
</dbReference>
<evidence type="ECO:0000313" key="3">
    <source>
        <dbReference type="Proteomes" id="UP000604046"/>
    </source>
</evidence>
<comment type="caution">
    <text evidence="2">The sequence shown here is derived from an EMBL/GenBank/DDBJ whole genome shotgun (WGS) entry which is preliminary data.</text>
</comment>
<reference evidence="2" key="1">
    <citation type="submission" date="2021-02" db="EMBL/GenBank/DDBJ databases">
        <authorList>
            <person name="Dougan E. K."/>
            <person name="Rhodes N."/>
            <person name="Thang M."/>
            <person name="Chan C."/>
        </authorList>
    </citation>
    <scope>NUCLEOTIDE SEQUENCE</scope>
</reference>